<comment type="caution">
    <text evidence="13">The sequence shown here is derived from an EMBL/GenBank/DDBJ whole genome shotgun (WGS) entry which is preliminary data.</text>
</comment>
<gene>
    <name evidence="13" type="primary">HIS6_2</name>
    <name evidence="13" type="ORF">H4R20_006803</name>
</gene>
<dbReference type="OrthoDB" id="446074at2759"/>
<dbReference type="PANTHER" id="PTHR43090:SF2">
    <property type="entry name" value="1-(5-PHOSPHORIBOSYL)-5-[(5-PHOSPHORIBOSYLAMINO)METHYLIDENEAMINO] IMIDAZOLE-4-CARBOXAMIDE ISOMERASE"/>
    <property type="match status" value="1"/>
</dbReference>
<evidence type="ECO:0000256" key="2">
    <source>
        <dbReference type="ARBA" id="ARBA00005133"/>
    </source>
</evidence>
<accession>A0A9W8HMZ4</accession>
<evidence type="ECO:0000313" key="13">
    <source>
        <dbReference type="EMBL" id="KAJ2791922.1"/>
    </source>
</evidence>
<comment type="pathway">
    <text evidence="2 12">Amino-acid biosynthesis; L-histidine biosynthesis; L-histidine from 5-phospho-alpha-D-ribose 1-diphosphate: step 4/9.</text>
</comment>
<keyword evidence="14" id="KW-1185">Reference proteome</keyword>
<comment type="subcellular location">
    <subcellularLocation>
        <location evidence="12">Cytoplasm</location>
    </subcellularLocation>
</comment>
<evidence type="ECO:0000256" key="1">
    <source>
        <dbReference type="ARBA" id="ARBA00000901"/>
    </source>
</evidence>
<dbReference type="NCBIfam" id="TIGR02129">
    <property type="entry name" value="hisA_euk"/>
    <property type="match status" value="1"/>
</dbReference>
<dbReference type="Proteomes" id="UP001140094">
    <property type="component" value="Unassembled WGS sequence"/>
</dbReference>
<dbReference type="FunFam" id="3.20.20.70:FF:000110">
    <property type="entry name" value="1-(5-phosphoribosyl)-5-[(5-phosphoribosylamino)methylideneamino] imidazole-4-carboxamide isomerase, chloroplastic"/>
    <property type="match status" value="1"/>
</dbReference>
<dbReference type="InterPro" id="IPR011858">
    <property type="entry name" value="His6/HISN3"/>
</dbReference>
<evidence type="ECO:0000256" key="5">
    <source>
        <dbReference type="ARBA" id="ARBA00018464"/>
    </source>
</evidence>
<dbReference type="CDD" id="cd04723">
    <property type="entry name" value="HisA_HisF"/>
    <property type="match status" value="1"/>
</dbReference>
<dbReference type="AlphaFoldDB" id="A0A9W8HMZ4"/>
<dbReference type="PANTHER" id="PTHR43090">
    <property type="entry name" value="1-(5-PHOSPHORIBOSYL)-5-[(5-PHOSPHORIBOSYLAMINO)METHYLIDENEAMINO] IMIDAZOLE-4-CARBOXAMIDE ISOMERASE"/>
    <property type="match status" value="1"/>
</dbReference>
<dbReference type="GO" id="GO:0000162">
    <property type="term" value="P:L-tryptophan biosynthetic process"/>
    <property type="evidence" value="ECO:0007669"/>
    <property type="project" value="TreeGrafter"/>
</dbReference>
<reference evidence="13" key="1">
    <citation type="submission" date="2022-07" db="EMBL/GenBank/DDBJ databases">
        <title>Phylogenomic reconstructions and comparative analyses of Kickxellomycotina fungi.</title>
        <authorList>
            <person name="Reynolds N.K."/>
            <person name="Stajich J.E."/>
            <person name="Barry K."/>
            <person name="Grigoriev I.V."/>
            <person name="Crous P."/>
            <person name="Smith M.E."/>
        </authorList>
    </citation>
    <scope>NUCLEOTIDE SEQUENCE</scope>
    <source>
        <strain evidence="13">NRRL 1565</strain>
    </source>
</reference>
<evidence type="ECO:0000313" key="14">
    <source>
        <dbReference type="Proteomes" id="UP001140094"/>
    </source>
</evidence>
<evidence type="ECO:0000256" key="12">
    <source>
        <dbReference type="RuleBase" id="RU364022"/>
    </source>
</evidence>
<evidence type="ECO:0000256" key="6">
    <source>
        <dbReference type="ARBA" id="ARBA00022605"/>
    </source>
</evidence>
<dbReference type="Gene3D" id="3.20.20.70">
    <property type="entry name" value="Aldolase class I"/>
    <property type="match status" value="1"/>
</dbReference>
<keyword evidence="12" id="KW-0963">Cytoplasm</keyword>
<evidence type="ECO:0000256" key="10">
    <source>
        <dbReference type="ARBA" id="ARBA00031376"/>
    </source>
</evidence>
<comment type="similarity">
    <text evidence="3 11">Belongs to the HisA/HisF family.</text>
</comment>
<dbReference type="InterPro" id="IPR006062">
    <property type="entry name" value="His_biosynth"/>
</dbReference>
<evidence type="ECO:0000256" key="4">
    <source>
        <dbReference type="ARBA" id="ARBA00012550"/>
    </source>
</evidence>
<dbReference type="EMBL" id="JANBUO010003234">
    <property type="protein sequence ID" value="KAJ2791922.1"/>
    <property type="molecule type" value="Genomic_DNA"/>
</dbReference>
<proteinExistence type="inferred from homology"/>
<keyword evidence="6 11" id="KW-0028">Amino-acid biosynthesis</keyword>
<dbReference type="GO" id="GO:0005737">
    <property type="term" value="C:cytoplasm"/>
    <property type="evidence" value="ECO:0007669"/>
    <property type="project" value="UniProtKB-SubCell"/>
</dbReference>
<evidence type="ECO:0000256" key="11">
    <source>
        <dbReference type="RuleBase" id="RU003657"/>
    </source>
</evidence>
<sequence>MRTLFRPCIDLHQGQVKQIVGGTLSDSSAGLQTNFVSAKPSAEYAELYRKHGLEGGHVIMLGPGNEAAAREALQAWPNRLQVGGGINDTNAAEWIERGAAKVIVTSYLFPSGKFSQQRLEALAAQVGRERVVVDLSCRRRSEGGWVVAMDRWQRLTDMVVDEQTLKKLAEFCSEFLVHAADVEGLCGGIDRELVECLGKWSPLPVTYAGGASSVDDLDLVDRLSRGRVDLTIGSALDIFGGSMVRFHDCVAWNRRTELASEHT</sequence>
<comment type="catalytic activity">
    <reaction evidence="1 12">
        <text>1-(5-phospho-beta-D-ribosyl)-5-[(5-phospho-beta-D-ribosylamino)methylideneamino]imidazole-4-carboxamide = 5-[(5-phospho-1-deoxy-D-ribulos-1-ylimino)methylamino]-1-(5-phospho-beta-D-ribosyl)imidazole-4-carboxamide</text>
        <dbReference type="Rhea" id="RHEA:15469"/>
        <dbReference type="ChEBI" id="CHEBI:58435"/>
        <dbReference type="ChEBI" id="CHEBI:58525"/>
        <dbReference type="EC" id="5.3.1.16"/>
    </reaction>
</comment>
<evidence type="ECO:0000256" key="8">
    <source>
        <dbReference type="ARBA" id="ARBA00023235"/>
    </source>
</evidence>
<dbReference type="InterPro" id="IPR013785">
    <property type="entry name" value="Aldolase_TIM"/>
</dbReference>
<dbReference type="SUPFAM" id="SSF51366">
    <property type="entry name" value="Ribulose-phoshate binding barrel"/>
    <property type="match status" value="1"/>
</dbReference>
<evidence type="ECO:0000256" key="9">
    <source>
        <dbReference type="ARBA" id="ARBA00030547"/>
    </source>
</evidence>
<dbReference type="InterPro" id="IPR011060">
    <property type="entry name" value="RibuloseP-bd_barrel"/>
</dbReference>
<keyword evidence="7 11" id="KW-0368">Histidine biosynthesis</keyword>
<name>A0A9W8HMZ4_9FUNG</name>
<dbReference type="EC" id="5.3.1.16" evidence="4 12"/>
<dbReference type="GO" id="GO:0000105">
    <property type="term" value="P:L-histidine biosynthetic process"/>
    <property type="evidence" value="ECO:0007669"/>
    <property type="project" value="UniProtKB-KW"/>
</dbReference>
<dbReference type="InterPro" id="IPR044524">
    <property type="entry name" value="Isoase_HisA-like"/>
</dbReference>
<protein>
    <recommendedName>
        <fullName evidence="5 12">1-(5-phosphoribosyl)-5-[(5-phosphoribosylamino)methylideneamino] imidazole-4-carboxamide isomerase</fullName>
        <ecNumber evidence="4 12">5.3.1.16</ecNumber>
    </recommendedName>
    <alternativeName>
        <fullName evidence="10 12">5-proFAR isomerase</fullName>
    </alternativeName>
    <alternativeName>
        <fullName evidence="9 12">Phosphoribosylformimino-5-aminoimidazole carboxamide ribotide isomerase</fullName>
    </alternativeName>
</protein>
<evidence type="ECO:0000256" key="7">
    <source>
        <dbReference type="ARBA" id="ARBA00023102"/>
    </source>
</evidence>
<organism evidence="13 14">
    <name type="scientific">Coemansia guatemalensis</name>
    <dbReference type="NCBI Taxonomy" id="2761395"/>
    <lineage>
        <taxon>Eukaryota</taxon>
        <taxon>Fungi</taxon>
        <taxon>Fungi incertae sedis</taxon>
        <taxon>Zoopagomycota</taxon>
        <taxon>Kickxellomycotina</taxon>
        <taxon>Kickxellomycetes</taxon>
        <taxon>Kickxellales</taxon>
        <taxon>Kickxellaceae</taxon>
        <taxon>Coemansia</taxon>
    </lineage>
</organism>
<keyword evidence="8 12" id="KW-0413">Isomerase</keyword>
<dbReference type="GO" id="GO:0003949">
    <property type="term" value="F:1-(5-phosphoribosyl)-5-[(5-phosphoribosylamino)methylideneamino]imidazole-4-carboxamide isomerase activity"/>
    <property type="evidence" value="ECO:0007669"/>
    <property type="project" value="UniProtKB-EC"/>
</dbReference>
<evidence type="ECO:0000256" key="3">
    <source>
        <dbReference type="ARBA" id="ARBA00009667"/>
    </source>
</evidence>
<dbReference type="Pfam" id="PF00977">
    <property type="entry name" value="His_biosynth"/>
    <property type="match status" value="1"/>
</dbReference>